<accession>A0ABW9ZQF1</accession>
<dbReference type="Pfam" id="PF13205">
    <property type="entry name" value="Big_5"/>
    <property type="match status" value="1"/>
</dbReference>
<organism evidence="4 5">
    <name type="scientific">Sediminibacterium roseum</name>
    <dbReference type="NCBI Taxonomy" id="1978412"/>
    <lineage>
        <taxon>Bacteria</taxon>
        <taxon>Pseudomonadati</taxon>
        <taxon>Bacteroidota</taxon>
        <taxon>Chitinophagia</taxon>
        <taxon>Chitinophagales</taxon>
        <taxon>Chitinophagaceae</taxon>
        <taxon>Sediminibacterium</taxon>
    </lineage>
</organism>
<evidence type="ECO:0000256" key="1">
    <source>
        <dbReference type="ARBA" id="ARBA00022729"/>
    </source>
</evidence>
<evidence type="ECO:0000256" key="2">
    <source>
        <dbReference type="SAM" id="SignalP"/>
    </source>
</evidence>
<name>A0ABW9ZQF1_9BACT</name>
<evidence type="ECO:0000313" key="4">
    <source>
        <dbReference type="EMBL" id="NCI48499.1"/>
    </source>
</evidence>
<feature type="signal peptide" evidence="2">
    <location>
        <begin position="1"/>
        <end position="19"/>
    </location>
</feature>
<dbReference type="Proteomes" id="UP000753802">
    <property type="component" value="Unassembled WGS sequence"/>
</dbReference>
<dbReference type="EMBL" id="JAACJS010000002">
    <property type="protein sequence ID" value="NCI48499.1"/>
    <property type="molecule type" value="Genomic_DNA"/>
</dbReference>
<proteinExistence type="predicted"/>
<evidence type="ECO:0000313" key="5">
    <source>
        <dbReference type="Proteomes" id="UP000753802"/>
    </source>
</evidence>
<keyword evidence="5" id="KW-1185">Reference proteome</keyword>
<keyword evidence="1 2" id="KW-0732">Signal</keyword>
<sequence length="473" mass="52776">MKQLSTALLLLFIAMKMMAVSSCANILPPSGGPRDSLPPRLVSAIPRDSAVNVNPKTITLVFDEYVTLQNAFSNLVISPIPGTANPPQVESKLRTITIRIKDTLEANTTYSFNFGNAIQDVNESNVAKNFVYAFSTGPKMDYNTYEGKVIIAETGQSPKDSSSVIVILHRNLNDTAVAKDNPRYYATLNGSGEFRFNNLPDGNFAVYVVSNRFTKKYTDSTDMFAFRTTPVNIGPNTPRDTLYAFEEVKRRAPGAASSAIRPLTGGRTEDRRLRYTGENIENGMQDLLSPLRLNFNRKLFGFDSTKIVLADTNFVPLRGYAVTLDSTRTKVSISNNWKEGFSYRLLVSKDAVADSLGTVLAKADTIHFAAKKELDYGAVRVRFENLDLSRNPVLQIVQNDKIVDSAALTSNEFQRRLFRPGSYDLRILYDANKNGKWDPGQFPRNKHQPEIVFLIKGQLAVRANWDNDLRVTL</sequence>
<protein>
    <submittedName>
        <fullName evidence="4">Ig-like domain-containing protein</fullName>
    </submittedName>
</protein>
<feature type="domain" description="SbsA Ig-like" evidence="3">
    <location>
        <begin position="35"/>
        <end position="136"/>
    </location>
</feature>
<dbReference type="InterPro" id="IPR032812">
    <property type="entry name" value="SbsA_Ig"/>
</dbReference>
<evidence type="ECO:0000259" key="3">
    <source>
        <dbReference type="Pfam" id="PF13205"/>
    </source>
</evidence>
<feature type="chain" id="PRO_5045224257" evidence="2">
    <location>
        <begin position="20"/>
        <end position="473"/>
    </location>
</feature>
<comment type="caution">
    <text evidence="4">The sequence shown here is derived from an EMBL/GenBank/DDBJ whole genome shotgun (WGS) entry which is preliminary data.</text>
</comment>
<reference evidence="4 5" key="1">
    <citation type="submission" date="2020-01" db="EMBL/GenBank/DDBJ databases">
        <title>Genome analysis.</title>
        <authorList>
            <person name="Wu S."/>
            <person name="Wang G."/>
        </authorList>
    </citation>
    <scope>NUCLEOTIDE SEQUENCE [LARGE SCALE GENOMIC DNA]</scope>
    <source>
        <strain evidence="4 5">SYL130</strain>
    </source>
</reference>
<gene>
    <name evidence="4" type="ORF">GWC95_01100</name>
</gene>
<dbReference type="RefSeq" id="WP_161816822.1">
    <property type="nucleotide sequence ID" value="NZ_JAACJS010000002.1"/>
</dbReference>